<keyword evidence="3 5" id="KW-0285">Flavoprotein</keyword>
<evidence type="ECO:0000256" key="2">
    <source>
        <dbReference type="ARBA" id="ARBA00010790"/>
    </source>
</evidence>
<evidence type="ECO:0000256" key="4">
    <source>
        <dbReference type="ARBA" id="ARBA00022827"/>
    </source>
</evidence>
<dbReference type="PROSITE" id="PS00624">
    <property type="entry name" value="GMC_OXRED_2"/>
    <property type="match status" value="1"/>
</dbReference>
<dbReference type="InterPro" id="IPR012132">
    <property type="entry name" value="GMC_OxRdtase"/>
</dbReference>
<evidence type="ECO:0000256" key="5">
    <source>
        <dbReference type="RuleBase" id="RU003968"/>
    </source>
</evidence>
<dbReference type="PIRSF" id="PIRSF000137">
    <property type="entry name" value="Alcohol_oxidase"/>
    <property type="match status" value="1"/>
</dbReference>
<comment type="cofactor">
    <cofactor evidence="1">
        <name>FAD</name>
        <dbReference type="ChEBI" id="CHEBI:57692"/>
    </cofactor>
</comment>
<dbReference type="PROSITE" id="PS00623">
    <property type="entry name" value="GMC_OXRED_1"/>
    <property type="match status" value="1"/>
</dbReference>
<evidence type="ECO:0000313" key="8">
    <source>
        <dbReference type="EMBL" id="KAG7299331.1"/>
    </source>
</evidence>
<name>A0ABQ7Q279_PLUXY</name>
<sequence>MGFLGNVANNIQSGIPNVPQLEFPLNLTTILASFSVLTEGKEDLQPLWPESAQVADGDSFDFIIVGGGTAGCVLANRLSEVGDWSVLLIEAGGDPPLFSTIPGLLILFPHSPYDWDYRGEPQPPLFSALGQNRPLVTAGKMLGGTSSLNHLVWSRGRQYDFNEWNKSNWDWDTVLKYFKKSETMKDKTVLNSEHAKFHGNDGPIVLTGHENRPAFKKEFTLLEAFEDVGFKRVIDTNDPEELGFGQIPYTVNDYVGVRQSTASTYLMSAKERNNLLVLKNSLVTQIIIEEDSNRAVGVRVMISDEELDIFANTEIILSAGTYNSPQLLMLSGIGPQEELNKLNIEMKANLPVGRNMQDHAFSPVALRGKTSVISATQNVVGLLESGTFPLPCIQGFYGLNGTAPEIQHFQCMFGASSLLLFTFCQHVFNFKLEVCTSILEQTLVNETPFALVNLEFPKSTGTVTLRSTDPHDPPIIKFDYFSNPEDFHKLTDAVMNAAMLKNAKYFKDGDTDVVKLPLPECDGLSMDSREYWECYVRATTTSNFHTVGTCAMGEDGEGVVDTELRVHGISNLRVIDASVMPKEISGETCAATIMVAERGADLIKAAYGKLTG</sequence>
<dbReference type="Gene3D" id="3.30.560.10">
    <property type="entry name" value="Glucose Oxidase, domain 3"/>
    <property type="match status" value="1"/>
</dbReference>
<evidence type="ECO:0000313" key="9">
    <source>
        <dbReference type="Proteomes" id="UP000823941"/>
    </source>
</evidence>
<dbReference type="EMBL" id="JAHIBW010000022">
    <property type="protein sequence ID" value="KAG7299331.1"/>
    <property type="molecule type" value="Genomic_DNA"/>
</dbReference>
<dbReference type="InterPro" id="IPR036188">
    <property type="entry name" value="FAD/NAD-bd_sf"/>
</dbReference>
<dbReference type="Proteomes" id="UP000823941">
    <property type="component" value="Chromosome 22"/>
</dbReference>
<organism evidence="8 9">
    <name type="scientific">Plutella xylostella</name>
    <name type="common">Diamondback moth</name>
    <name type="synonym">Plutella maculipennis</name>
    <dbReference type="NCBI Taxonomy" id="51655"/>
    <lineage>
        <taxon>Eukaryota</taxon>
        <taxon>Metazoa</taxon>
        <taxon>Ecdysozoa</taxon>
        <taxon>Arthropoda</taxon>
        <taxon>Hexapoda</taxon>
        <taxon>Insecta</taxon>
        <taxon>Pterygota</taxon>
        <taxon>Neoptera</taxon>
        <taxon>Endopterygota</taxon>
        <taxon>Lepidoptera</taxon>
        <taxon>Glossata</taxon>
        <taxon>Ditrysia</taxon>
        <taxon>Yponomeutoidea</taxon>
        <taxon>Plutellidae</taxon>
        <taxon>Plutella</taxon>
    </lineage>
</organism>
<dbReference type="SUPFAM" id="SSF54373">
    <property type="entry name" value="FAD-linked reductases, C-terminal domain"/>
    <property type="match status" value="1"/>
</dbReference>
<feature type="domain" description="Glucose-methanol-choline oxidoreductase N-terminal" evidence="6">
    <location>
        <begin position="139"/>
        <end position="162"/>
    </location>
</feature>
<evidence type="ECO:0000256" key="3">
    <source>
        <dbReference type="ARBA" id="ARBA00022630"/>
    </source>
</evidence>
<proteinExistence type="inferred from homology"/>
<dbReference type="SUPFAM" id="SSF51905">
    <property type="entry name" value="FAD/NAD(P)-binding domain"/>
    <property type="match status" value="1"/>
</dbReference>
<dbReference type="PANTHER" id="PTHR11552:SF147">
    <property type="entry name" value="CHOLINE DEHYDROGENASE, MITOCHONDRIAL"/>
    <property type="match status" value="1"/>
</dbReference>
<feature type="domain" description="Glucose-methanol-choline oxidoreductase N-terminal" evidence="7">
    <location>
        <begin position="320"/>
        <end position="334"/>
    </location>
</feature>
<dbReference type="Gene3D" id="3.50.50.60">
    <property type="entry name" value="FAD/NAD(P)-binding domain"/>
    <property type="match status" value="1"/>
</dbReference>
<dbReference type="Pfam" id="PF00732">
    <property type="entry name" value="GMC_oxred_N"/>
    <property type="match status" value="1"/>
</dbReference>
<reference evidence="8 9" key="1">
    <citation type="submission" date="2021-06" db="EMBL/GenBank/DDBJ databases">
        <title>A haploid diamondback moth (Plutella xylostella L.) genome assembly resolves 31 chromosomes and identifies a diamide resistance mutation.</title>
        <authorList>
            <person name="Ward C.M."/>
            <person name="Perry K.D."/>
            <person name="Baker G."/>
            <person name="Powis K."/>
            <person name="Heckel D.G."/>
            <person name="Baxter S.W."/>
        </authorList>
    </citation>
    <scope>NUCLEOTIDE SEQUENCE [LARGE SCALE GENOMIC DNA]</scope>
    <source>
        <strain evidence="8 9">LV</strain>
        <tissue evidence="8">Single pupa</tissue>
    </source>
</reference>
<keyword evidence="4 5" id="KW-0274">FAD</keyword>
<accession>A0ABQ7Q279</accession>
<evidence type="ECO:0000256" key="1">
    <source>
        <dbReference type="ARBA" id="ARBA00001974"/>
    </source>
</evidence>
<comment type="caution">
    <text evidence="8">The sequence shown here is derived from an EMBL/GenBank/DDBJ whole genome shotgun (WGS) entry which is preliminary data.</text>
</comment>
<dbReference type="PANTHER" id="PTHR11552">
    <property type="entry name" value="GLUCOSE-METHANOL-CHOLINE GMC OXIDOREDUCTASE"/>
    <property type="match status" value="1"/>
</dbReference>
<gene>
    <name evidence="8" type="ORF">JYU34_016256</name>
</gene>
<comment type="similarity">
    <text evidence="2 5">Belongs to the GMC oxidoreductase family.</text>
</comment>
<keyword evidence="9" id="KW-1185">Reference proteome</keyword>
<dbReference type="Pfam" id="PF05199">
    <property type="entry name" value="GMC_oxred_C"/>
    <property type="match status" value="1"/>
</dbReference>
<dbReference type="InterPro" id="IPR007867">
    <property type="entry name" value="GMC_OxRtase_C"/>
</dbReference>
<protein>
    <recommendedName>
        <fullName evidence="6 7">Glucose-methanol-choline oxidoreductase N-terminal domain-containing protein</fullName>
    </recommendedName>
</protein>
<evidence type="ECO:0000259" key="7">
    <source>
        <dbReference type="PROSITE" id="PS00624"/>
    </source>
</evidence>
<dbReference type="InterPro" id="IPR000172">
    <property type="entry name" value="GMC_OxRdtase_N"/>
</dbReference>
<evidence type="ECO:0000259" key="6">
    <source>
        <dbReference type="PROSITE" id="PS00623"/>
    </source>
</evidence>